<dbReference type="InterPro" id="IPR012337">
    <property type="entry name" value="RNaseH-like_sf"/>
</dbReference>
<dbReference type="EMBL" id="BOQP01000035">
    <property type="protein sequence ID" value="GIM78630.1"/>
    <property type="molecule type" value="Genomic_DNA"/>
</dbReference>
<keyword evidence="4" id="KW-1185">Reference proteome</keyword>
<feature type="domain" description="Tc1-like transposase DDE" evidence="2">
    <location>
        <begin position="151"/>
        <end position="275"/>
    </location>
</feature>
<evidence type="ECO:0000313" key="3">
    <source>
        <dbReference type="EMBL" id="GIM78630.1"/>
    </source>
</evidence>
<dbReference type="SUPFAM" id="SSF53098">
    <property type="entry name" value="Ribonuclease H-like"/>
    <property type="match status" value="1"/>
</dbReference>
<dbReference type="Pfam" id="PF13565">
    <property type="entry name" value="HTH_32"/>
    <property type="match status" value="1"/>
</dbReference>
<dbReference type="Gene3D" id="3.30.420.10">
    <property type="entry name" value="Ribonuclease H-like superfamily/Ribonuclease H"/>
    <property type="match status" value="1"/>
</dbReference>
<accession>A0A919STD0</accession>
<dbReference type="InterPro" id="IPR036397">
    <property type="entry name" value="RNaseH_sf"/>
</dbReference>
<feature type="compositionally biased region" description="Polar residues" evidence="1">
    <location>
        <begin position="330"/>
        <end position="339"/>
    </location>
</feature>
<dbReference type="InterPro" id="IPR047655">
    <property type="entry name" value="Transpos_IS630-like"/>
</dbReference>
<gene>
    <name evidence="3" type="ORF">Aco04nite_61400</name>
</gene>
<protein>
    <submittedName>
        <fullName evidence="3">IS630 family transposase</fullName>
    </submittedName>
</protein>
<proteinExistence type="predicted"/>
<dbReference type="NCBIfam" id="NF033545">
    <property type="entry name" value="transpos_IS630"/>
    <property type="match status" value="1"/>
</dbReference>
<evidence type="ECO:0000259" key="2">
    <source>
        <dbReference type="Pfam" id="PF13358"/>
    </source>
</evidence>
<reference evidence="3" key="1">
    <citation type="submission" date="2021-03" db="EMBL/GenBank/DDBJ databases">
        <title>Whole genome shotgun sequence of Actinoplanes consettensis NBRC 14913.</title>
        <authorList>
            <person name="Komaki H."/>
            <person name="Tamura T."/>
        </authorList>
    </citation>
    <scope>NUCLEOTIDE SEQUENCE</scope>
    <source>
        <strain evidence="3">NBRC 14913</strain>
    </source>
</reference>
<dbReference type="Proteomes" id="UP000680865">
    <property type="component" value="Unassembled WGS sequence"/>
</dbReference>
<sequence>MVIMASASGNTIAAIAQLVQGDEDAIRQVIHRFNQIGLDCLDPRWAGGRPRRISDHDEAFIVATARTRPQALDQPFTRWSLRKLVDYLAFNHGPHRVTVGRERLRQFLHHHKISLQRTKTWKESNDPGLEAKLARIEEVTNAFPDRVFAFDEFGPLTIRPHLGATWKDQRHPDRLPANYHKLHGVRQFHGCYSVGDDTLFGVVRHRKSAGNSLAALKSIRKARPDGAPIYIILDNLSAHKGIRIRAWAARNRVELCFTPTYSSWANPIEAHFGPLRMFVVAGSNHPNHVVATLALHDYLRWRNANARHPDVLAAQRRERARVRSERQHRWGQTTARTAA</sequence>
<name>A0A919STD0_9ACTN</name>
<evidence type="ECO:0000256" key="1">
    <source>
        <dbReference type="SAM" id="MobiDB-lite"/>
    </source>
</evidence>
<feature type="region of interest" description="Disordered" evidence="1">
    <location>
        <begin position="320"/>
        <end position="339"/>
    </location>
</feature>
<dbReference type="AlphaFoldDB" id="A0A919STD0"/>
<organism evidence="3 4">
    <name type="scientific">Winogradskya consettensis</name>
    <dbReference type="NCBI Taxonomy" id="113560"/>
    <lineage>
        <taxon>Bacteria</taxon>
        <taxon>Bacillati</taxon>
        <taxon>Actinomycetota</taxon>
        <taxon>Actinomycetes</taxon>
        <taxon>Micromonosporales</taxon>
        <taxon>Micromonosporaceae</taxon>
        <taxon>Winogradskya</taxon>
    </lineage>
</organism>
<dbReference type="GO" id="GO:0003676">
    <property type="term" value="F:nucleic acid binding"/>
    <property type="evidence" value="ECO:0007669"/>
    <property type="project" value="InterPro"/>
</dbReference>
<dbReference type="InterPro" id="IPR009057">
    <property type="entry name" value="Homeodomain-like_sf"/>
</dbReference>
<dbReference type="SUPFAM" id="SSF46689">
    <property type="entry name" value="Homeodomain-like"/>
    <property type="match status" value="1"/>
</dbReference>
<dbReference type="Pfam" id="PF13358">
    <property type="entry name" value="DDE_3"/>
    <property type="match status" value="1"/>
</dbReference>
<comment type="caution">
    <text evidence="3">The sequence shown here is derived from an EMBL/GenBank/DDBJ whole genome shotgun (WGS) entry which is preliminary data.</text>
</comment>
<dbReference type="InterPro" id="IPR038717">
    <property type="entry name" value="Tc1-like_DDE_dom"/>
</dbReference>
<evidence type="ECO:0000313" key="4">
    <source>
        <dbReference type="Proteomes" id="UP000680865"/>
    </source>
</evidence>